<feature type="domain" description="ABC transmembrane type-1" evidence="8">
    <location>
        <begin position="111"/>
        <end position="320"/>
    </location>
</feature>
<feature type="transmembrane region" description="Helical" evidence="7">
    <location>
        <begin position="113"/>
        <end position="135"/>
    </location>
</feature>
<dbReference type="InterPro" id="IPR000515">
    <property type="entry name" value="MetI-like"/>
</dbReference>
<accession>A0ABV8LIV7</accession>
<protein>
    <submittedName>
        <fullName evidence="9">ABC transporter permease</fullName>
    </submittedName>
</protein>
<evidence type="ECO:0000256" key="3">
    <source>
        <dbReference type="ARBA" id="ARBA00022475"/>
    </source>
</evidence>
<proteinExistence type="inferred from homology"/>
<evidence type="ECO:0000256" key="4">
    <source>
        <dbReference type="ARBA" id="ARBA00022692"/>
    </source>
</evidence>
<evidence type="ECO:0000256" key="5">
    <source>
        <dbReference type="ARBA" id="ARBA00022989"/>
    </source>
</evidence>
<keyword evidence="10" id="KW-1185">Reference proteome</keyword>
<evidence type="ECO:0000313" key="10">
    <source>
        <dbReference type="Proteomes" id="UP001595816"/>
    </source>
</evidence>
<feature type="transmembrane region" description="Helical" evidence="7">
    <location>
        <begin position="191"/>
        <end position="210"/>
    </location>
</feature>
<dbReference type="InterPro" id="IPR045621">
    <property type="entry name" value="BPD_transp_1_N"/>
</dbReference>
<sequence>MFRFFVKRALLAVLTLFAISVTVFGLFFLGPADPAATMCGTKACTQAQHDKIEQSLELDKSPVTQYANYMKGVFVGRDIGSGPDKIECPAPCLGINFRTYEKVSDIIGRTLPVTFSVVLGAAVIYVLFGTALGMTSAIKRGSLLDRIAAGTALTFASTQIFFLGSLILAIFVYNLGWLPRAQYISPFEDPLGWIGGMITPWIALGLINSASYSRFSRAQMIETLSEDYIRTARAKGLRMKAVYLRHALRAAITPIVTIAGIDIGGQLGGVAITETTFSLPGMGKTAVGAVFAQNLPVVMATVLFGAVFIVLSNVIVDMLYAVIDPRVKLGSSGR</sequence>
<dbReference type="Proteomes" id="UP001595816">
    <property type="component" value="Unassembled WGS sequence"/>
</dbReference>
<feature type="transmembrane region" description="Helical" evidence="7">
    <location>
        <begin position="147"/>
        <end position="171"/>
    </location>
</feature>
<dbReference type="Pfam" id="PF00528">
    <property type="entry name" value="BPD_transp_1"/>
    <property type="match status" value="1"/>
</dbReference>
<dbReference type="Gene3D" id="1.10.3720.10">
    <property type="entry name" value="MetI-like"/>
    <property type="match status" value="1"/>
</dbReference>
<keyword evidence="2 7" id="KW-0813">Transport</keyword>
<dbReference type="SUPFAM" id="SSF161098">
    <property type="entry name" value="MetI-like"/>
    <property type="match status" value="1"/>
</dbReference>
<keyword evidence="6 7" id="KW-0472">Membrane</keyword>
<organism evidence="9 10">
    <name type="scientific">Hamadaea flava</name>
    <dbReference type="NCBI Taxonomy" id="1742688"/>
    <lineage>
        <taxon>Bacteria</taxon>
        <taxon>Bacillati</taxon>
        <taxon>Actinomycetota</taxon>
        <taxon>Actinomycetes</taxon>
        <taxon>Micromonosporales</taxon>
        <taxon>Micromonosporaceae</taxon>
        <taxon>Hamadaea</taxon>
    </lineage>
</organism>
<gene>
    <name evidence="9" type="ORF">ACFOZ4_07435</name>
</gene>
<keyword evidence="3" id="KW-1003">Cell membrane</keyword>
<dbReference type="PROSITE" id="PS50928">
    <property type="entry name" value="ABC_TM1"/>
    <property type="match status" value="1"/>
</dbReference>
<evidence type="ECO:0000259" key="8">
    <source>
        <dbReference type="PROSITE" id="PS50928"/>
    </source>
</evidence>
<reference evidence="10" key="1">
    <citation type="journal article" date="2019" name="Int. J. Syst. Evol. Microbiol.">
        <title>The Global Catalogue of Microorganisms (GCM) 10K type strain sequencing project: providing services to taxonomists for standard genome sequencing and annotation.</title>
        <authorList>
            <consortium name="The Broad Institute Genomics Platform"/>
            <consortium name="The Broad Institute Genome Sequencing Center for Infectious Disease"/>
            <person name="Wu L."/>
            <person name="Ma J."/>
        </authorList>
    </citation>
    <scope>NUCLEOTIDE SEQUENCE [LARGE SCALE GENOMIC DNA]</scope>
    <source>
        <strain evidence="10">CGMCC 4.7289</strain>
    </source>
</reference>
<feature type="transmembrane region" description="Helical" evidence="7">
    <location>
        <begin position="247"/>
        <end position="272"/>
    </location>
</feature>
<dbReference type="Pfam" id="PF19300">
    <property type="entry name" value="BPD_transp_1_N"/>
    <property type="match status" value="1"/>
</dbReference>
<keyword evidence="4 7" id="KW-0812">Transmembrane</keyword>
<feature type="transmembrane region" description="Helical" evidence="7">
    <location>
        <begin position="297"/>
        <end position="323"/>
    </location>
</feature>
<dbReference type="InterPro" id="IPR035906">
    <property type="entry name" value="MetI-like_sf"/>
</dbReference>
<dbReference type="RefSeq" id="WP_253757905.1">
    <property type="nucleotide sequence ID" value="NZ_JAMZDZ010000001.1"/>
</dbReference>
<name>A0ABV8LIV7_9ACTN</name>
<evidence type="ECO:0000256" key="6">
    <source>
        <dbReference type="ARBA" id="ARBA00023136"/>
    </source>
</evidence>
<evidence type="ECO:0000256" key="1">
    <source>
        <dbReference type="ARBA" id="ARBA00004651"/>
    </source>
</evidence>
<comment type="subcellular location">
    <subcellularLocation>
        <location evidence="1 7">Cell membrane</location>
        <topology evidence="1 7">Multi-pass membrane protein</topology>
    </subcellularLocation>
</comment>
<evidence type="ECO:0000256" key="2">
    <source>
        <dbReference type="ARBA" id="ARBA00022448"/>
    </source>
</evidence>
<dbReference type="EMBL" id="JBHSAY010000005">
    <property type="protein sequence ID" value="MFC4130433.1"/>
    <property type="molecule type" value="Genomic_DNA"/>
</dbReference>
<keyword evidence="5 7" id="KW-1133">Transmembrane helix</keyword>
<comment type="caution">
    <text evidence="9">The sequence shown here is derived from an EMBL/GenBank/DDBJ whole genome shotgun (WGS) entry which is preliminary data.</text>
</comment>
<dbReference type="PANTHER" id="PTHR30465">
    <property type="entry name" value="INNER MEMBRANE ABC TRANSPORTER"/>
    <property type="match status" value="1"/>
</dbReference>
<dbReference type="PANTHER" id="PTHR30465:SF0">
    <property type="entry name" value="OLIGOPEPTIDE TRANSPORT SYSTEM PERMEASE PROTEIN APPB"/>
    <property type="match status" value="1"/>
</dbReference>
<evidence type="ECO:0000313" key="9">
    <source>
        <dbReference type="EMBL" id="MFC4130433.1"/>
    </source>
</evidence>
<comment type="similarity">
    <text evidence="7">Belongs to the binding-protein-dependent transport system permease family.</text>
</comment>
<evidence type="ECO:0000256" key="7">
    <source>
        <dbReference type="RuleBase" id="RU363032"/>
    </source>
</evidence>
<dbReference type="CDD" id="cd06261">
    <property type="entry name" value="TM_PBP2"/>
    <property type="match status" value="1"/>
</dbReference>